<dbReference type="InterPro" id="IPR053136">
    <property type="entry name" value="UTP_pyrophosphatase-like"/>
</dbReference>
<accession>A0A848F5J0</accession>
<evidence type="ECO:0000256" key="1">
    <source>
        <dbReference type="SAM" id="MobiDB-lite"/>
    </source>
</evidence>
<reference evidence="3 4" key="1">
    <citation type="submission" date="2020-04" db="EMBL/GenBank/DDBJ databases">
        <title>Azohydromonas sp. isolated from soil.</title>
        <authorList>
            <person name="Dahal R.H."/>
        </authorList>
    </citation>
    <scope>NUCLEOTIDE SEQUENCE [LARGE SCALE GENOMIC DNA]</scope>
    <source>
        <strain evidence="3 4">G-1-1-14</strain>
    </source>
</reference>
<dbReference type="PANTHER" id="PTHR30399:SF1">
    <property type="entry name" value="UTP PYROPHOSPHATASE"/>
    <property type="match status" value="1"/>
</dbReference>
<gene>
    <name evidence="3" type="ORF">HHL10_10075</name>
</gene>
<dbReference type="EMBL" id="JABBFW010000005">
    <property type="protein sequence ID" value="NML15327.1"/>
    <property type="molecule type" value="Genomic_DNA"/>
</dbReference>
<name>A0A848F5J0_9BURK</name>
<organism evidence="3 4">
    <name type="scientific">Azohydromonas caseinilytica</name>
    <dbReference type="NCBI Taxonomy" id="2728836"/>
    <lineage>
        <taxon>Bacteria</taxon>
        <taxon>Pseudomonadati</taxon>
        <taxon>Pseudomonadota</taxon>
        <taxon>Betaproteobacteria</taxon>
        <taxon>Burkholderiales</taxon>
        <taxon>Sphaerotilaceae</taxon>
        <taxon>Azohydromonas</taxon>
    </lineage>
</organism>
<dbReference type="Pfam" id="PF01863">
    <property type="entry name" value="YgjP-like"/>
    <property type="match status" value="1"/>
</dbReference>
<dbReference type="Proteomes" id="UP000574067">
    <property type="component" value="Unassembled WGS sequence"/>
</dbReference>
<protein>
    <submittedName>
        <fullName evidence="3">M48 family metallopeptidase</fullName>
    </submittedName>
</protein>
<dbReference type="Gene3D" id="3.30.2010.10">
    <property type="entry name" value="Metalloproteases ('zincins'), catalytic domain"/>
    <property type="match status" value="1"/>
</dbReference>
<dbReference type="PANTHER" id="PTHR30399">
    <property type="entry name" value="UNCHARACTERIZED PROTEIN YGJP"/>
    <property type="match status" value="1"/>
</dbReference>
<feature type="region of interest" description="Disordered" evidence="1">
    <location>
        <begin position="1"/>
        <end position="20"/>
    </location>
</feature>
<comment type="caution">
    <text evidence="3">The sequence shown here is derived from an EMBL/GenBank/DDBJ whole genome shotgun (WGS) entry which is preliminary data.</text>
</comment>
<evidence type="ECO:0000313" key="3">
    <source>
        <dbReference type="EMBL" id="NML15327.1"/>
    </source>
</evidence>
<evidence type="ECO:0000259" key="2">
    <source>
        <dbReference type="Pfam" id="PF01863"/>
    </source>
</evidence>
<feature type="domain" description="YgjP-like metallopeptidase" evidence="2">
    <location>
        <begin position="49"/>
        <end position="253"/>
    </location>
</feature>
<dbReference type="CDD" id="cd07344">
    <property type="entry name" value="M48_yhfN_like"/>
    <property type="match status" value="1"/>
</dbReference>
<dbReference type="AlphaFoldDB" id="A0A848F5J0"/>
<dbReference type="InterPro" id="IPR002725">
    <property type="entry name" value="YgjP-like_metallopeptidase"/>
</dbReference>
<keyword evidence="4" id="KW-1185">Reference proteome</keyword>
<proteinExistence type="predicted"/>
<evidence type="ECO:0000313" key="4">
    <source>
        <dbReference type="Proteomes" id="UP000574067"/>
    </source>
</evidence>
<dbReference type="RefSeq" id="WP_169160219.1">
    <property type="nucleotide sequence ID" value="NZ_JABBFW010000005.1"/>
</dbReference>
<sequence length="260" mass="28448">MSRRTAPVAPAAAPAGVPAPSLWRHPEARHAVTLPGGEVAYALRRSQRRSIGLVVDAQGLRVAAPRAATLAQVEQVLQAKAAWILRHLAAQQERALRRQEAQPVWGPQAPLPCLGRTLRLQAQAPAWRLDGELLHVPLPDEAPPAQWAAALRGWLQTRALEVFKERCALYAPRMGVRPARLALSAAATRWGSASAAGVIRLNWRLVHLAPALIDYVVVHELAHLREMNHSAAFWAHVRAVLPDFEQRRAALRAAVLPALE</sequence>